<reference evidence="1" key="1">
    <citation type="journal article" date="2020" name="Stud. Mycol.">
        <title>101 Dothideomycetes genomes: a test case for predicting lifestyles and emergence of pathogens.</title>
        <authorList>
            <person name="Haridas S."/>
            <person name="Albert R."/>
            <person name="Binder M."/>
            <person name="Bloem J."/>
            <person name="Labutti K."/>
            <person name="Salamov A."/>
            <person name="Andreopoulos B."/>
            <person name="Baker S."/>
            <person name="Barry K."/>
            <person name="Bills G."/>
            <person name="Bluhm B."/>
            <person name="Cannon C."/>
            <person name="Castanera R."/>
            <person name="Culley D."/>
            <person name="Daum C."/>
            <person name="Ezra D."/>
            <person name="Gonzalez J."/>
            <person name="Henrissat B."/>
            <person name="Kuo A."/>
            <person name="Liang C."/>
            <person name="Lipzen A."/>
            <person name="Lutzoni F."/>
            <person name="Magnuson J."/>
            <person name="Mondo S."/>
            <person name="Nolan M."/>
            <person name="Ohm R."/>
            <person name="Pangilinan J."/>
            <person name="Park H.-J."/>
            <person name="Ramirez L."/>
            <person name="Alfaro M."/>
            <person name="Sun H."/>
            <person name="Tritt A."/>
            <person name="Yoshinaga Y."/>
            <person name="Zwiers L.-H."/>
            <person name="Turgeon B."/>
            <person name="Goodwin S."/>
            <person name="Spatafora J."/>
            <person name="Crous P."/>
            <person name="Grigoriev I."/>
        </authorList>
    </citation>
    <scope>NUCLEOTIDE SEQUENCE</scope>
    <source>
        <strain evidence="1">ATCC 200398</strain>
    </source>
</reference>
<accession>A0ACB6R6T9</accession>
<name>A0ACB6R6T9_9PLEO</name>
<proteinExistence type="predicted"/>
<protein>
    <submittedName>
        <fullName evidence="1">Uncharacterized protein</fullName>
    </submittedName>
</protein>
<keyword evidence="2" id="KW-1185">Reference proteome</keyword>
<evidence type="ECO:0000313" key="1">
    <source>
        <dbReference type="EMBL" id="KAF2474974.1"/>
    </source>
</evidence>
<dbReference type="Proteomes" id="UP000799755">
    <property type="component" value="Unassembled WGS sequence"/>
</dbReference>
<evidence type="ECO:0000313" key="2">
    <source>
        <dbReference type="Proteomes" id="UP000799755"/>
    </source>
</evidence>
<organism evidence="1 2">
    <name type="scientific">Lindgomyces ingoldianus</name>
    <dbReference type="NCBI Taxonomy" id="673940"/>
    <lineage>
        <taxon>Eukaryota</taxon>
        <taxon>Fungi</taxon>
        <taxon>Dikarya</taxon>
        <taxon>Ascomycota</taxon>
        <taxon>Pezizomycotina</taxon>
        <taxon>Dothideomycetes</taxon>
        <taxon>Pleosporomycetidae</taxon>
        <taxon>Pleosporales</taxon>
        <taxon>Lindgomycetaceae</taxon>
        <taxon>Lindgomyces</taxon>
    </lineage>
</organism>
<comment type="caution">
    <text evidence="1">The sequence shown here is derived from an EMBL/GenBank/DDBJ whole genome shotgun (WGS) entry which is preliminary data.</text>
</comment>
<dbReference type="EMBL" id="MU003497">
    <property type="protein sequence ID" value="KAF2474974.1"/>
    <property type="molecule type" value="Genomic_DNA"/>
</dbReference>
<gene>
    <name evidence="1" type="ORF">BDR25DRAFT_351464</name>
</gene>
<sequence>MPSRIIADSTKTLQNSTHSLSSPISTSLPPFTTTILFAYNTTFSSPCGFSARKPTCDRPLQAALMTLPPRGNIARRELIENLLYVELREMASPSCHKKPTNSATSSHSLDFMHFGQVYSNASIATQHLITKPRPRLRHQEPNLRVERPLCMGCPGLQACYINTITRLSLDSTGADLETISVGHECEYVSLNQSPCSTTPCLSTPPTAQKRGALDGRGGGCIEKGERRGGWGSLIGGTGKGLEDLRVEIEYSALDTEGLVGD</sequence>